<organism evidence="7 8">
    <name type="scientific">Phytopseudomonas seleniipraecipitans</name>
    <dbReference type="NCBI Taxonomy" id="640205"/>
    <lineage>
        <taxon>Bacteria</taxon>
        <taxon>Pseudomonadati</taxon>
        <taxon>Pseudomonadota</taxon>
        <taxon>Gammaproteobacteria</taxon>
        <taxon>Pseudomonadales</taxon>
        <taxon>Pseudomonadaceae</taxon>
        <taxon>Phytopseudomonas</taxon>
    </lineage>
</organism>
<evidence type="ECO:0000256" key="4">
    <source>
        <dbReference type="ARBA" id="ARBA00023186"/>
    </source>
</evidence>
<gene>
    <name evidence="5" type="primary">hscA</name>
    <name evidence="7" type="ORF">SAMN05216381_1026</name>
</gene>
<accession>A0A1G7J8X6</accession>
<dbReference type="PROSITE" id="PS00329">
    <property type="entry name" value="HSP70_2"/>
    <property type="match status" value="1"/>
</dbReference>
<dbReference type="InterPro" id="IPR013126">
    <property type="entry name" value="Hsp_70_fam"/>
</dbReference>
<dbReference type="SUPFAM" id="SSF53067">
    <property type="entry name" value="Actin-like ATPase domain"/>
    <property type="match status" value="2"/>
</dbReference>
<dbReference type="EMBL" id="FNBM01000002">
    <property type="protein sequence ID" value="SDF21326.1"/>
    <property type="molecule type" value="Genomic_DNA"/>
</dbReference>
<dbReference type="OrthoDB" id="9766019at2"/>
<evidence type="ECO:0000256" key="1">
    <source>
        <dbReference type="ARBA" id="ARBA00007381"/>
    </source>
</evidence>
<keyword evidence="2 5" id="KW-0547">Nucleotide-binding</keyword>
<dbReference type="Gene3D" id="2.60.34.10">
    <property type="entry name" value="Substrate Binding Domain Of DNAk, Chain A, domain 1"/>
    <property type="match status" value="1"/>
</dbReference>
<dbReference type="NCBIfam" id="TIGR01991">
    <property type="entry name" value="HscA"/>
    <property type="match status" value="1"/>
</dbReference>
<dbReference type="CDD" id="cd10236">
    <property type="entry name" value="ASKHA_NBD_HSP70_HscA"/>
    <property type="match status" value="1"/>
</dbReference>
<evidence type="ECO:0000256" key="2">
    <source>
        <dbReference type="ARBA" id="ARBA00022741"/>
    </source>
</evidence>
<dbReference type="InterPro" id="IPR043129">
    <property type="entry name" value="ATPase_NBD"/>
</dbReference>
<dbReference type="HAMAP" id="MF_00679">
    <property type="entry name" value="HscA"/>
    <property type="match status" value="1"/>
</dbReference>
<evidence type="ECO:0000256" key="5">
    <source>
        <dbReference type="HAMAP-Rule" id="MF_00679"/>
    </source>
</evidence>
<dbReference type="InterPro" id="IPR042039">
    <property type="entry name" value="HscA_NBD"/>
</dbReference>
<dbReference type="Pfam" id="PF00012">
    <property type="entry name" value="HSP70"/>
    <property type="match status" value="1"/>
</dbReference>
<keyword evidence="3 5" id="KW-0067">ATP-binding</keyword>
<comment type="similarity">
    <text evidence="1 5 6">Belongs to the heat shock protein 70 family.</text>
</comment>
<dbReference type="PANTHER" id="PTHR19375">
    <property type="entry name" value="HEAT SHOCK PROTEIN 70KDA"/>
    <property type="match status" value="1"/>
</dbReference>
<sequence>MALLQIAEPGQSPQPHQRRLAVGIDLGTTNSLVAAVRSGVSEPLPDSEGRLILPSAVRYHADRVEVGEAARRDAASDPFNSILSVKRLMGRGLADVKQLGEQLPYRFVAGESHMPFIDTVQGLKSPVEVSADILRVLRQRAEASLGGELVGAVITVPAYFDDSQRQATKDAARLAGLSVLRLLNEPTAAAVAYGLDQNAEGVVAIYDLGGGTFDISILRLTGGVFEVLATGGDSALGGDDFDHAIAGWIIEQAGLSADIEPGAQRSLLQTACTAKEALTDAESVEVAHGEWRGVLSRVDFQALIEPMVARSLKACRRAVRDSGIEVEDVGAVVMVGGSTRVPRVREAVGELFGRQPLTDIDPDQVVAIGAAIQADALAGNRRADGEELLLLDVIPLSLGLETMGGLMEKVIPRNTTIPVARAQEFTTYKDGQSAMMIHVLQGERELISDCRSLARFELRGIPPMVAGAAKIRVTFQVDADGLLSVSARELASGVEASIQVKPSYGLTDGEVARMLKDSFQHAGGDKAARALREQQVDAQRLLEAVEAALQVDGERLLDAEERMVIDLQMQELRDLLTGTDGVAIEQQTKRLSQVTDAFAARRMDSTVKAALAGRNLNEIEE</sequence>
<dbReference type="SUPFAM" id="SSF100920">
    <property type="entry name" value="Heat shock protein 70kD (HSP70), peptide-binding domain"/>
    <property type="match status" value="1"/>
</dbReference>
<dbReference type="GO" id="GO:0051082">
    <property type="term" value="F:unfolded protein binding"/>
    <property type="evidence" value="ECO:0007669"/>
    <property type="project" value="InterPro"/>
</dbReference>
<dbReference type="STRING" id="640205.SAMN05216381_1026"/>
<dbReference type="PROSITE" id="PS00297">
    <property type="entry name" value="HSP70_1"/>
    <property type="match status" value="1"/>
</dbReference>
<dbReference type="SUPFAM" id="SSF100934">
    <property type="entry name" value="Heat shock protein 70kD (HSP70), C-terminal subdomain"/>
    <property type="match status" value="1"/>
</dbReference>
<dbReference type="GO" id="GO:0016226">
    <property type="term" value="P:iron-sulfur cluster assembly"/>
    <property type="evidence" value="ECO:0007669"/>
    <property type="project" value="InterPro"/>
</dbReference>
<dbReference type="InterPro" id="IPR029047">
    <property type="entry name" value="HSP70_peptide-bd_sf"/>
</dbReference>
<dbReference type="FunFam" id="3.30.420.40:FF:000046">
    <property type="entry name" value="Chaperone protein HscA"/>
    <property type="match status" value="1"/>
</dbReference>
<dbReference type="NCBIfam" id="NF003520">
    <property type="entry name" value="PRK05183.1"/>
    <property type="match status" value="1"/>
</dbReference>
<evidence type="ECO:0000313" key="8">
    <source>
        <dbReference type="Proteomes" id="UP000243378"/>
    </source>
</evidence>
<dbReference type="GO" id="GO:0005524">
    <property type="term" value="F:ATP binding"/>
    <property type="evidence" value="ECO:0007669"/>
    <property type="project" value="UniProtKB-KW"/>
</dbReference>
<dbReference type="Gene3D" id="3.90.640.10">
    <property type="entry name" value="Actin, Chain A, domain 4"/>
    <property type="match status" value="1"/>
</dbReference>
<evidence type="ECO:0000256" key="3">
    <source>
        <dbReference type="ARBA" id="ARBA00022840"/>
    </source>
</evidence>
<dbReference type="GO" id="GO:0016887">
    <property type="term" value="F:ATP hydrolysis activity"/>
    <property type="evidence" value="ECO:0007669"/>
    <property type="project" value="UniProtKB-UniRule"/>
</dbReference>
<evidence type="ECO:0000256" key="6">
    <source>
        <dbReference type="RuleBase" id="RU003322"/>
    </source>
</evidence>
<protein>
    <recommendedName>
        <fullName evidence="5">Chaperone protein HscA homolog</fullName>
    </recommendedName>
</protein>
<proteinExistence type="inferred from homology"/>
<reference evidence="7 8" key="1">
    <citation type="submission" date="2016-10" db="EMBL/GenBank/DDBJ databases">
        <authorList>
            <person name="de Groot N.N."/>
        </authorList>
    </citation>
    <scope>NUCLEOTIDE SEQUENCE [LARGE SCALE GENOMIC DNA]</scope>
    <source>
        <strain evidence="7 8">LMG 25475</strain>
    </source>
</reference>
<dbReference type="RefSeq" id="WP_092365472.1">
    <property type="nucleotide sequence ID" value="NZ_FNBM01000002.1"/>
</dbReference>
<dbReference type="Gene3D" id="3.30.420.40">
    <property type="match status" value="2"/>
</dbReference>
<dbReference type="InterPro" id="IPR029048">
    <property type="entry name" value="HSP70_C_sf"/>
</dbReference>
<keyword evidence="4 5" id="KW-0143">Chaperone</keyword>
<dbReference type="AlphaFoldDB" id="A0A1G7J8X6"/>
<dbReference type="InterPro" id="IPR010236">
    <property type="entry name" value="ISC_FeS_clus_asmbl_HscA"/>
</dbReference>
<dbReference type="PROSITE" id="PS01036">
    <property type="entry name" value="HSP70_3"/>
    <property type="match status" value="1"/>
</dbReference>
<dbReference type="InterPro" id="IPR018181">
    <property type="entry name" value="Heat_shock_70_CS"/>
</dbReference>
<name>A0A1G7J8X6_9GAMM</name>
<dbReference type="FunFam" id="2.60.34.10:FF:000005">
    <property type="entry name" value="Chaperone protein HscA homolog"/>
    <property type="match status" value="1"/>
</dbReference>
<dbReference type="Gene3D" id="1.20.1270.10">
    <property type="match status" value="1"/>
</dbReference>
<dbReference type="GO" id="GO:0140662">
    <property type="term" value="F:ATP-dependent protein folding chaperone"/>
    <property type="evidence" value="ECO:0007669"/>
    <property type="project" value="InterPro"/>
</dbReference>
<dbReference type="PRINTS" id="PR00301">
    <property type="entry name" value="HEATSHOCK70"/>
</dbReference>
<dbReference type="Proteomes" id="UP000243378">
    <property type="component" value="Unassembled WGS sequence"/>
</dbReference>
<comment type="function">
    <text evidence="5">Chaperone involved in the maturation of iron-sulfur cluster-containing proteins. Has a low intrinsic ATPase activity which is markedly stimulated by HscB.</text>
</comment>
<evidence type="ECO:0000313" key="7">
    <source>
        <dbReference type="EMBL" id="SDF21326.1"/>
    </source>
</evidence>